<dbReference type="Proteomes" id="UP001055437">
    <property type="component" value="Chromosome"/>
</dbReference>
<dbReference type="Pfam" id="PF12822">
    <property type="entry name" value="ECF_trnsprt"/>
    <property type="match status" value="1"/>
</dbReference>
<keyword evidence="1" id="KW-0472">Membrane</keyword>
<keyword evidence="1" id="KW-1133">Transmembrane helix</keyword>
<dbReference type="OrthoDB" id="9766854at2"/>
<dbReference type="Proteomes" id="UP000280586">
    <property type="component" value="Chromosome"/>
</dbReference>
<sequence length="188" mass="20042">MKKNNTFKIIMMSLCVVFNILGSFLAVALKLPIYIDTIGTFLSSFLFGPIGGMLTGGATAIIAGISFDPMSLYFIPVQLVIGYFAGVFYKKNLFAGKFIPVGVILVTVISSIVASVIAAFVFGGITSSGSSIIVMYLKEAGVNLVTSVFSTQILTDILDKSVAVILVLGILKTIPVSIKEKYSIFKIC</sequence>
<dbReference type="RefSeq" id="WP_066678852.1">
    <property type="nucleotide sequence ID" value="NZ_CABMIZ010000054.1"/>
</dbReference>
<keyword evidence="1" id="KW-0812">Transmembrane</keyword>
<proteinExistence type="predicted"/>
<dbReference type="KEGG" id="csep:CP523_14685"/>
<dbReference type="Gene3D" id="1.10.1760.20">
    <property type="match status" value="1"/>
</dbReference>
<evidence type="ECO:0000313" key="4">
    <source>
        <dbReference type="Proteomes" id="UP000280586"/>
    </source>
</evidence>
<feature type="transmembrane region" description="Helical" evidence="1">
    <location>
        <begin position="41"/>
        <end position="65"/>
    </location>
</feature>
<feature type="transmembrane region" description="Helical" evidence="1">
    <location>
        <begin position="6"/>
        <end position="29"/>
    </location>
</feature>
<reference evidence="2 4" key="1">
    <citation type="submission" date="2017-09" db="EMBL/GenBank/DDBJ databases">
        <authorList>
            <person name="Thomas P."/>
            <person name="Seyboldt C."/>
        </authorList>
    </citation>
    <scope>NUCLEOTIDE SEQUENCE [LARGE SCALE GENOMIC DNA]</scope>
    <source>
        <strain evidence="2 4">DSM 7534</strain>
    </source>
</reference>
<dbReference type="EMBL" id="CP023671">
    <property type="protein sequence ID" value="AYE35576.1"/>
    <property type="molecule type" value="Genomic_DNA"/>
</dbReference>
<name>A0A9N7PK62_CLOSE</name>
<evidence type="ECO:0000313" key="5">
    <source>
        <dbReference type="Proteomes" id="UP001055437"/>
    </source>
</evidence>
<feature type="transmembrane region" description="Helical" evidence="1">
    <location>
        <begin position="101"/>
        <end position="125"/>
    </location>
</feature>
<dbReference type="EMBL" id="CP099799">
    <property type="protein sequence ID" value="USS02179.1"/>
    <property type="molecule type" value="Genomic_DNA"/>
</dbReference>
<dbReference type="GeneID" id="303561933"/>
<reference evidence="3" key="2">
    <citation type="submission" date="2022-06" db="EMBL/GenBank/DDBJ databases">
        <authorList>
            <person name="Holder M.E."/>
            <person name="Ajami N.J."/>
            <person name="Petrosino J.F."/>
        </authorList>
    </citation>
    <scope>NUCLEOTIDE SEQUENCE</scope>
    <source>
        <strain evidence="3">RMA 8861</strain>
    </source>
</reference>
<feature type="transmembrane region" description="Helical" evidence="1">
    <location>
        <begin position="71"/>
        <end position="89"/>
    </location>
</feature>
<evidence type="ECO:0000313" key="3">
    <source>
        <dbReference type="EMBL" id="USS02179.1"/>
    </source>
</evidence>
<gene>
    <name evidence="2" type="ORF">CP523_14685</name>
    <name evidence="3" type="ORF">NH397_07110</name>
</gene>
<dbReference type="AlphaFoldDB" id="A0A9N7PK62"/>
<accession>A0A9N7PK62</accession>
<protein>
    <submittedName>
        <fullName evidence="2">ECF transporter S component</fullName>
    </submittedName>
</protein>
<evidence type="ECO:0000313" key="2">
    <source>
        <dbReference type="EMBL" id="AYE35576.1"/>
    </source>
</evidence>
<organism evidence="2 4">
    <name type="scientific">Clostridium septicum</name>
    <dbReference type="NCBI Taxonomy" id="1504"/>
    <lineage>
        <taxon>Bacteria</taxon>
        <taxon>Bacillati</taxon>
        <taxon>Bacillota</taxon>
        <taxon>Clostridia</taxon>
        <taxon>Eubacteriales</taxon>
        <taxon>Clostridiaceae</taxon>
        <taxon>Clostridium</taxon>
    </lineage>
</organism>
<keyword evidence="5" id="KW-1185">Reference proteome</keyword>
<dbReference type="InterPro" id="IPR024529">
    <property type="entry name" value="ECF_trnsprt_substrate-spec"/>
</dbReference>
<dbReference type="GO" id="GO:0022857">
    <property type="term" value="F:transmembrane transporter activity"/>
    <property type="evidence" value="ECO:0007669"/>
    <property type="project" value="InterPro"/>
</dbReference>
<evidence type="ECO:0000256" key="1">
    <source>
        <dbReference type="SAM" id="Phobius"/>
    </source>
</evidence>